<evidence type="ECO:0000313" key="1">
    <source>
        <dbReference type="EMBL" id="KAK8883833.1"/>
    </source>
</evidence>
<keyword evidence="2" id="KW-1185">Reference proteome</keyword>
<organism evidence="1 2">
    <name type="scientific">Tritrichomonas musculus</name>
    <dbReference type="NCBI Taxonomy" id="1915356"/>
    <lineage>
        <taxon>Eukaryota</taxon>
        <taxon>Metamonada</taxon>
        <taxon>Parabasalia</taxon>
        <taxon>Tritrichomonadida</taxon>
        <taxon>Tritrichomonadidae</taxon>
        <taxon>Tritrichomonas</taxon>
    </lineage>
</organism>
<protein>
    <submittedName>
        <fullName evidence="1">Uncharacterized protein</fullName>
    </submittedName>
</protein>
<accession>A0ABR2JZC2</accession>
<comment type="caution">
    <text evidence="1">The sequence shown here is derived from an EMBL/GenBank/DDBJ whole genome shotgun (WGS) entry which is preliminary data.</text>
</comment>
<reference evidence="1 2" key="1">
    <citation type="submission" date="2024-04" db="EMBL/GenBank/DDBJ databases">
        <title>Tritrichomonas musculus Genome.</title>
        <authorList>
            <person name="Alves-Ferreira E."/>
            <person name="Grigg M."/>
            <person name="Lorenzi H."/>
            <person name="Galac M."/>
        </authorList>
    </citation>
    <scope>NUCLEOTIDE SEQUENCE [LARGE SCALE GENOMIC DNA]</scope>
    <source>
        <strain evidence="1 2">EAF2021</strain>
    </source>
</reference>
<name>A0ABR2JZC2_9EUKA</name>
<dbReference type="EMBL" id="JAPFFF010000008">
    <property type="protein sequence ID" value="KAK8883833.1"/>
    <property type="molecule type" value="Genomic_DNA"/>
</dbReference>
<evidence type="ECO:0000313" key="2">
    <source>
        <dbReference type="Proteomes" id="UP001470230"/>
    </source>
</evidence>
<proteinExistence type="predicted"/>
<sequence>MYNLAHLSFFEDPIKECFNESVKLLIKSLELNFHRSEYLLIIVLLHKHGNDYDKIKKELDKNKANNLFKSIMNKIDKSRFSDIFMYKTSYEIIKNSDFLYDYQGEIIISNVIPVNDKNNEGKNDKTKCLSTEFYKGFGIDI</sequence>
<dbReference type="Proteomes" id="UP001470230">
    <property type="component" value="Unassembled WGS sequence"/>
</dbReference>
<gene>
    <name evidence="1" type="ORF">M9Y10_042932</name>
</gene>